<keyword evidence="2" id="KW-0902">Two-component regulatory system</keyword>
<dbReference type="EMBL" id="JAUZVY010000002">
    <property type="protein sequence ID" value="MDP4528513.1"/>
    <property type="molecule type" value="Genomic_DNA"/>
</dbReference>
<evidence type="ECO:0000256" key="4">
    <source>
        <dbReference type="ARBA" id="ARBA00023125"/>
    </source>
</evidence>
<evidence type="ECO:0000256" key="6">
    <source>
        <dbReference type="PROSITE-ProRule" id="PRU00169"/>
    </source>
</evidence>
<dbReference type="PANTHER" id="PTHR48111:SF1">
    <property type="entry name" value="TWO-COMPONENT RESPONSE REGULATOR ORR33"/>
    <property type="match status" value="1"/>
</dbReference>
<evidence type="ECO:0000259" key="7">
    <source>
        <dbReference type="PROSITE" id="PS50110"/>
    </source>
</evidence>
<evidence type="ECO:0000256" key="2">
    <source>
        <dbReference type="ARBA" id="ARBA00023012"/>
    </source>
</evidence>
<protein>
    <submittedName>
        <fullName evidence="8">Response regulator</fullName>
    </submittedName>
</protein>
<dbReference type="InterPro" id="IPR001789">
    <property type="entry name" value="Sig_transdc_resp-reg_receiver"/>
</dbReference>
<evidence type="ECO:0000313" key="8">
    <source>
        <dbReference type="EMBL" id="MDP4528513.1"/>
    </source>
</evidence>
<comment type="caution">
    <text evidence="8">The sequence shown here is derived from an EMBL/GenBank/DDBJ whole genome shotgun (WGS) entry which is preliminary data.</text>
</comment>
<evidence type="ECO:0000256" key="5">
    <source>
        <dbReference type="ARBA" id="ARBA00023163"/>
    </source>
</evidence>
<dbReference type="CDD" id="cd17574">
    <property type="entry name" value="REC_OmpR"/>
    <property type="match status" value="1"/>
</dbReference>
<dbReference type="InterPro" id="IPR039420">
    <property type="entry name" value="WalR-like"/>
</dbReference>
<reference evidence="8 9" key="1">
    <citation type="submission" date="2023-08" db="EMBL/GenBank/DDBJ databases">
        <authorList>
            <person name="Joshi A."/>
            <person name="Thite S."/>
        </authorList>
    </citation>
    <scope>NUCLEOTIDE SEQUENCE [LARGE SCALE GENOMIC DNA]</scope>
    <source>
        <strain evidence="8 9">1E1</strain>
    </source>
</reference>
<gene>
    <name evidence="8" type="ORF">Q3O59_05645</name>
</gene>
<evidence type="ECO:0000256" key="1">
    <source>
        <dbReference type="ARBA" id="ARBA00022553"/>
    </source>
</evidence>
<keyword evidence="4" id="KW-0238">DNA-binding</keyword>
<dbReference type="PROSITE" id="PS50110">
    <property type="entry name" value="RESPONSE_REGULATORY"/>
    <property type="match status" value="1"/>
</dbReference>
<dbReference type="SMART" id="SM00448">
    <property type="entry name" value="REC"/>
    <property type="match status" value="1"/>
</dbReference>
<dbReference type="Gene3D" id="3.40.50.2300">
    <property type="match status" value="1"/>
</dbReference>
<dbReference type="Pfam" id="PF00072">
    <property type="entry name" value="Response_reg"/>
    <property type="match status" value="1"/>
</dbReference>
<keyword evidence="5" id="KW-0804">Transcription</keyword>
<feature type="domain" description="Response regulatory" evidence="7">
    <location>
        <begin position="6"/>
        <end position="126"/>
    </location>
</feature>
<keyword evidence="1 6" id="KW-0597">Phosphoprotein</keyword>
<sequence length="381" mass="43228">MDCLHTIVYFEDETEVANLVVHSLQKAGFRVHHFASFPEGGVDAIKQACVEPVDLVMLDINLPGKNGYDICRLLKDEWLSEQVPVLFTSGLMADEDILHAYEAGADDYLVKPVRLHELQLKIPKLIQQKREQFDASEQASVAMKMAFDAMKNSSELGAILRFHEVIQQASDFADLARLMFDAVREFELESSVVLLCNHEPLYFRDDESKSSLELESMTAARAKGRLYSWKRFSFFSYDRFTVLIRNMPIDDEERYGTLKDQICLLLNGVDARINSMLVALAEQAKQQKISSITKVLAKLVLEIEHENTEFSANFERIIADMETNLSAELCEFNLIEAEEQSLLNIVNQAVTAATQLFETSMANEAQRKVVMDNLLQKLVAD</sequence>
<dbReference type="RefSeq" id="WP_305944648.1">
    <property type="nucleotide sequence ID" value="NZ_JAUZVY010000002.1"/>
</dbReference>
<accession>A0ABT9GNG5</accession>
<keyword evidence="9" id="KW-1185">Reference proteome</keyword>
<evidence type="ECO:0000313" key="9">
    <source>
        <dbReference type="Proteomes" id="UP001236258"/>
    </source>
</evidence>
<organism evidence="8 9">
    <name type="scientific">Alkalimonas delamerensis</name>
    <dbReference type="NCBI Taxonomy" id="265981"/>
    <lineage>
        <taxon>Bacteria</taxon>
        <taxon>Pseudomonadati</taxon>
        <taxon>Pseudomonadota</taxon>
        <taxon>Gammaproteobacteria</taxon>
        <taxon>Alkalimonas</taxon>
    </lineage>
</organism>
<dbReference type="InterPro" id="IPR011006">
    <property type="entry name" value="CheY-like_superfamily"/>
</dbReference>
<name>A0ABT9GNG5_9GAMM</name>
<proteinExistence type="predicted"/>
<dbReference type="SUPFAM" id="SSF52172">
    <property type="entry name" value="CheY-like"/>
    <property type="match status" value="1"/>
</dbReference>
<feature type="modified residue" description="4-aspartylphosphate" evidence="6">
    <location>
        <position position="59"/>
    </location>
</feature>
<evidence type="ECO:0000256" key="3">
    <source>
        <dbReference type="ARBA" id="ARBA00023015"/>
    </source>
</evidence>
<dbReference type="PANTHER" id="PTHR48111">
    <property type="entry name" value="REGULATOR OF RPOS"/>
    <property type="match status" value="1"/>
</dbReference>
<keyword evidence="3" id="KW-0805">Transcription regulation</keyword>
<dbReference type="Proteomes" id="UP001236258">
    <property type="component" value="Unassembled WGS sequence"/>
</dbReference>